<keyword evidence="2" id="KW-1185">Reference proteome</keyword>
<sequence length="432" mass="48151">MTEHSSQDKTLHLQPEITVKKLCRLAGLAITLTAFVSSTHAAQPSIVVDRSTLTGSVMVGYQGWFNCEGDGAELGWTHWCKTRRNAFGPGNVSVDLWPDVSELDEDERFKTGFKHADGSTAEVFSSGNRKTVVRHFQWMRDYGIDGAFLQRFANGLRSDPGKRHKDNVLSHVREGAQKAGRSYAVMYDLTGLPAGGTKTVSDDWTALRREKQITKDAAYQRHAGKPVVAVWGVGFNDGIKPRSYSLAECRELIEFLKNDGCSVMLGVPTGWREQERDAMVDPELHGVLKLADVISPWTPGRYRDLKGVARHADKFWQPDIRWCAAQRLDYMPVVFPGFSWHNLKGDKLDAIPRLKGQFLWSQIAAAKRAGSDMLYVAMFDEVDEGTAIFKCTNDPPVGEGVSFLTYEGLPSDYYLKLVGKAGKLLRGELESE</sequence>
<dbReference type="Proteomes" id="UP000319143">
    <property type="component" value="Unassembled WGS sequence"/>
</dbReference>
<dbReference type="AlphaFoldDB" id="A0A5C6D6U8"/>
<dbReference type="Gene3D" id="3.20.20.80">
    <property type="entry name" value="Glycosidases"/>
    <property type="match status" value="1"/>
</dbReference>
<dbReference type="EMBL" id="SJPV01000012">
    <property type="protein sequence ID" value="TWU32642.1"/>
    <property type="molecule type" value="Genomic_DNA"/>
</dbReference>
<organism evidence="1 2">
    <name type="scientific">Novipirellula artificiosorum</name>
    <dbReference type="NCBI Taxonomy" id="2528016"/>
    <lineage>
        <taxon>Bacteria</taxon>
        <taxon>Pseudomonadati</taxon>
        <taxon>Planctomycetota</taxon>
        <taxon>Planctomycetia</taxon>
        <taxon>Pirellulales</taxon>
        <taxon>Pirellulaceae</taxon>
        <taxon>Novipirellula</taxon>
    </lineage>
</organism>
<reference evidence="1 2" key="1">
    <citation type="submission" date="2019-02" db="EMBL/GenBank/DDBJ databases">
        <title>Deep-cultivation of Planctomycetes and their phenomic and genomic characterization uncovers novel biology.</title>
        <authorList>
            <person name="Wiegand S."/>
            <person name="Jogler M."/>
            <person name="Boedeker C."/>
            <person name="Pinto D."/>
            <person name="Vollmers J."/>
            <person name="Rivas-Marin E."/>
            <person name="Kohn T."/>
            <person name="Peeters S.H."/>
            <person name="Heuer A."/>
            <person name="Rast P."/>
            <person name="Oberbeckmann S."/>
            <person name="Bunk B."/>
            <person name="Jeske O."/>
            <person name="Meyerdierks A."/>
            <person name="Storesund J.E."/>
            <person name="Kallscheuer N."/>
            <person name="Luecker S."/>
            <person name="Lage O.M."/>
            <person name="Pohl T."/>
            <person name="Merkel B.J."/>
            <person name="Hornburger P."/>
            <person name="Mueller R.-W."/>
            <person name="Bruemmer F."/>
            <person name="Labrenz M."/>
            <person name="Spormann A.M."/>
            <person name="Op Den Camp H."/>
            <person name="Overmann J."/>
            <person name="Amann R."/>
            <person name="Jetten M.S.M."/>
            <person name="Mascher T."/>
            <person name="Medema M.H."/>
            <person name="Devos D.P."/>
            <person name="Kaster A.-K."/>
            <person name="Ovreas L."/>
            <person name="Rohde M."/>
            <person name="Galperin M.Y."/>
            <person name="Jogler C."/>
        </authorList>
    </citation>
    <scope>NUCLEOTIDE SEQUENCE [LARGE SCALE GENOMIC DNA]</scope>
    <source>
        <strain evidence="1 2">Poly41</strain>
    </source>
</reference>
<evidence type="ECO:0000313" key="1">
    <source>
        <dbReference type="EMBL" id="TWU32642.1"/>
    </source>
</evidence>
<accession>A0A5C6D6U8</accession>
<proteinExistence type="predicted"/>
<protein>
    <recommendedName>
        <fullName evidence="3">Xylosidase/arabinosidase</fullName>
    </recommendedName>
</protein>
<evidence type="ECO:0000313" key="2">
    <source>
        <dbReference type="Proteomes" id="UP000319143"/>
    </source>
</evidence>
<evidence type="ECO:0008006" key="3">
    <source>
        <dbReference type="Google" id="ProtNLM"/>
    </source>
</evidence>
<gene>
    <name evidence="1" type="ORF">Poly41_56200</name>
</gene>
<dbReference type="CDD" id="cd11576">
    <property type="entry name" value="GH99_GH71_like_2"/>
    <property type="match status" value="1"/>
</dbReference>
<comment type="caution">
    <text evidence="1">The sequence shown here is derived from an EMBL/GenBank/DDBJ whole genome shotgun (WGS) entry which is preliminary data.</text>
</comment>
<name>A0A5C6D6U8_9BACT</name>